<evidence type="ECO:0000313" key="3">
    <source>
        <dbReference type="Proteomes" id="UP001147746"/>
    </source>
</evidence>
<dbReference type="PANTHER" id="PTHR22604:SF105">
    <property type="entry name" value="TRANS-1,2-DIHYDROBENZENE-1,2-DIOL DEHYDROGENASE"/>
    <property type="match status" value="1"/>
</dbReference>
<dbReference type="GO" id="GO:0016491">
    <property type="term" value="F:oxidoreductase activity"/>
    <property type="evidence" value="ECO:0007669"/>
    <property type="project" value="UniProtKB-KW"/>
</dbReference>
<sequence length="166" mass="18357">MLGAGALLDIGIYPLTCAAMILDRQMQATPPKRTEEPEVVSSMSFSNGVDELTSVILNYRALDAQAICTGSYRFRSASEFCHIEGSDGSVSIGGVAGSKPQFFMIRKKGEHEERRESHTKGWGFWYEQDAIGEDLLAKRKESSIIPLQEIMRIMVLLDKIRAANGL</sequence>
<dbReference type="Gene3D" id="3.30.360.10">
    <property type="entry name" value="Dihydrodipicolinate Reductase, domain 2"/>
    <property type="match status" value="1"/>
</dbReference>
<evidence type="ECO:0000313" key="2">
    <source>
        <dbReference type="EMBL" id="KAJ5299507.1"/>
    </source>
</evidence>
<keyword evidence="3" id="KW-1185">Reference proteome</keyword>
<evidence type="ECO:0000256" key="1">
    <source>
        <dbReference type="ARBA" id="ARBA00023002"/>
    </source>
</evidence>
<gene>
    <name evidence="2" type="ORF">N7476_011064</name>
</gene>
<dbReference type="SUPFAM" id="SSF55347">
    <property type="entry name" value="Glyceraldehyde-3-phosphate dehydrogenase-like, C-terminal domain"/>
    <property type="match status" value="1"/>
</dbReference>
<reference evidence="2" key="1">
    <citation type="submission" date="2022-12" db="EMBL/GenBank/DDBJ databases">
        <authorList>
            <person name="Petersen C."/>
        </authorList>
    </citation>
    <scope>NUCLEOTIDE SEQUENCE</scope>
    <source>
        <strain evidence="2">IBT 21472</strain>
    </source>
</reference>
<dbReference type="PANTHER" id="PTHR22604">
    <property type="entry name" value="OXIDOREDUCTASES"/>
    <property type="match status" value="1"/>
</dbReference>
<dbReference type="InterPro" id="IPR050984">
    <property type="entry name" value="Gfo/Idh/MocA_domain"/>
</dbReference>
<reference evidence="2" key="2">
    <citation type="journal article" date="2023" name="IMA Fungus">
        <title>Comparative genomic study of the Penicillium genus elucidates a diverse pangenome and 15 lateral gene transfer events.</title>
        <authorList>
            <person name="Petersen C."/>
            <person name="Sorensen T."/>
            <person name="Nielsen M.R."/>
            <person name="Sondergaard T.E."/>
            <person name="Sorensen J.L."/>
            <person name="Fitzpatrick D.A."/>
            <person name="Frisvad J.C."/>
            <person name="Nielsen K.L."/>
        </authorList>
    </citation>
    <scope>NUCLEOTIDE SEQUENCE</scope>
    <source>
        <strain evidence="2">IBT 21472</strain>
    </source>
</reference>
<protein>
    <submittedName>
        <fullName evidence="2">D-xylose 1-dehydrogenase (NADP(+))</fullName>
    </submittedName>
</protein>
<dbReference type="Proteomes" id="UP001147746">
    <property type="component" value="Unassembled WGS sequence"/>
</dbReference>
<dbReference type="OrthoDB" id="2129491at2759"/>
<comment type="caution">
    <text evidence="2">The sequence shown here is derived from an EMBL/GenBank/DDBJ whole genome shotgun (WGS) entry which is preliminary data.</text>
</comment>
<dbReference type="EMBL" id="JAPZBO010000010">
    <property type="protein sequence ID" value="KAJ5299507.1"/>
    <property type="molecule type" value="Genomic_DNA"/>
</dbReference>
<keyword evidence="1" id="KW-0560">Oxidoreductase</keyword>
<accession>A0A9W9GFY9</accession>
<name>A0A9W9GFY9_9EURO</name>
<dbReference type="AlphaFoldDB" id="A0A9W9GFY9"/>
<proteinExistence type="predicted"/>
<organism evidence="2 3">
    <name type="scientific">Penicillium atrosanguineum</name>
    <dbReference type="NCBI Taxonomy" id="1132637"/>
    <lineage>
        <taxon>Eukaryota</taxon>
        <taxon>Fungi</taxon>
        <taxon>Dikarya</taxon>
        <taxon>Ascomycota</taxon>
        <taxon>Pezizomycotina</taxon>
        <taxon>Eurotiomycetes</taxon>
        <taxon>Eurotiomycetidae</taxon>
        <taxon>Eurotiales</taxon>
        <taxon>Aspergillaceae</taxon>
        <taxon>Penicillium</taxon>
    </lineage>
</organism>